<sequence length="243" mass="27371">MAPTQQELDDAWHNFLLTAQRTPAFLKDFDIDFRREGGFAIYKADDAASTTFPTRLPDNYHAYRRNFERFRRASRRICKHWLAEGPDIAAGTQDGLSDEALVDISHGVTYPKGRFACVYALLHNDLDLLDGPSVRLIGQTTDAHAQEAAHRRTADMQVRLYPLYIPLIADSNEEETRIVGKHFLIVMCCSTLPEAGGCNLQVLDDHMPQGSNLPALREPDNKRRSATASAEEQRAEKAPRYEA</sequence>
<protein>
    <submittedName>
        <fullName evidence="2">Uncharacterized protein</fullName>
    </submittedName>
</protein>
<evidence type="ECO:0000256" key="1">
    <source>
        <dbReference type="SAM" id="MobiDB-lite"/>
    </source>
</evidence>
<dbReference type="GeneID" id="37271965"/>
<keyword evidence="3" id="KW-1185">Reference proteome</keyword>
<evidence type="ECO:0000313" key="2">
    <source>
        <dbReference type="EMBL" id="PWN95335.1"/>
    </source>
</evidence>
<dbReference type="EMBL" id="KZ819305">
    <property type="protein sequence ID" value="PWN95335.1"/>
    <property type="molecule type" value="Genomic_DNA"/>
</dbReference>
<evidence type="ECO:0000313" key="3">
    <source>
        <dbReference type="Proteomes" id="UP000245946"/>
    </source>
</evidence>
<feature type="compositionally biased region" description="Basic and acidic residues" evidence="1">
    <location>
        <begin position="231"/>
        <end position="243"/>
    </location>
</feature>
<dbReference type="AlphaFoldDB" id="A0A316Z552"/>
<name>A0A316Z552_9BASI</name>
<proteinExistence type="predicted"/>
<accession>A0A316Z552</accession>
<reference evidence="2 3" key="1">
    <citation type="journal article" date="2018" name="Mol. Biol. Evol.">
        <title>Broad Genomic Sampling Reveals a Smut Pathogenic Ancestry of the Fungal Clade Ustilaginomycotina.</title>
        <authorList>
            <person name="Kijpornyongpan T."/>
            <person name="Mondo S.J."/>
            <person name="Barry K."/>
            <person name="Sandor L."/>
            <person name="Lee J."/>
            <person name="Lipzen A."/>
            <person name="Pangilinan J."/>
            <person name="LaButti K."/>
            <person name="Hainaut M."/>
            <person name="Henrissat B."/>
            <person name="Grigoriev I.V."/>
            <person name="Spatafora J.W."/>
            <person name="Aime M.C."/>
        </authorList>
    </citation>
    <scope>NUCLEOTIDE SEQUENCE [LARGE SCALE GENOMIC DNA]</scope>
    <source>
        <strain evidence="2 3">MCA 4186</strain>
    </source>
</reference>
<dbReference type="RefSeq" id="XP_025595614.1">
    <property type="nucleotide sequence ID" value="XM_025744421.1"/>
</dbReference>
<organism evidence="2 3">
    <name type="scientific">Tilletiopsis washingtonensis</name>
    <dbReference type="NCBI Taxonomy" id="58919"/>
    <lineage>
        <taxon>Eukaryota</taxon>
        <taxon>Fungi</taxon>
        <taxon>Dikarya</taxon>
        <taxon>Basidiomycota</taxon>
        <taxon>Ustilaginomycotina</taxon>
        <taxon>Exobasidiomycetes</taxon>
        <taxon>Entylomatales</taxon>
        <taxon>Entylomatales incertae sedis</taxon>
        <taxon>Tilletiopsis</taxon>
    </lineage>
</organism>
<feature type="region of interest" description="Disordered" evidence="1">
    <location>
        <begin position="209"/>
        <end position="243"/>
    </location>
</feature>
<gene>
    <name evidence="2" type="ORF">FA09DRAFT_341257</name>
</gene>
<dbReference type="Proteomes" id="UP000245946">
    <property type="component" value="Unassembled WGS sequence"/>
</dbReference>